<dbReference type="Pfam" id="PF13416">
    <property type="entry name" value="SBP_bac_8"/>
    <property type="match status" value="1"/>
</dbReference>
<comment type="similarity">
    <text evidence="1">Belongs to the bacterial solute-binding protein 1 family.</text>
</comment>
<feature type="compositionally biased region" description="Low complexity" evidence="4">
    <location>
        <begin position="28"/>
        <end position="41"/>
    </location>
</feature>
<gene>
    <name evidence="5" type="ORF">HZI73_15175</name>
</gene>
<proteinExistence type="inferred from homology"/>
<name>A0A8J8ML62_9FIRM</name>
<dbReference type="SUPFAM" id="SSF53850">
    <property type="entry name" value="Periplasmic binding protein-like II"/>
    <property type="match status" value="1"/>
</dbReference>
<dbReference type="RefSeq" id="WP_212694229.1">
    <property type="nucleotide sequence ID" value="NZ_CP058649.1"/>
</dbReference>
<dbReference type="KEGG" id="vpy:HZI73_15175"/>
<dbReference type="AlphaFoldDB" id="A0A8J8ML62"/>
<keyword evidence="3" id="KW-0732">Signal</keyword>
<organism evidence="5 6">
    <name type="scientific">Vallitalea pronyensis</name>
    <dbReference type="NCBI Taxonomy" id="1348613"/>
    <lineage>
        <taxon>Bacteria</taxon>
        <taxon>Bacillati</taxon>
        <taxon>Bacillota</taxon>
        <taxon>Clostridia</taxon>
        <taxon>Lachnospirales</taxon>
        <taxon>Vallitaleaceae</taxon>
        <taxon>Vallitalea</taxon>
    </lineage>
</organism>
<evidence type="ECO:0000256" key="3">
    <source>
        <dbReference type="ARBA" id="ARBA00022729"/>
    </source>
</evidence>
<evidence type="ECO:0000256" key="4">
    <source>
        <dbReference type="SAM" id="MobiDB-lite"/>
    </source>
</evidence>
<dbReference type="Proteomes" id="UP000683246">
    <property type="component" value="Chromosome"/>
</dbReference>
<sequence length="428" mass="47505">MRRFLSMALLGILVMGLLGGCTGKKQESQSNNSNNASTNESSDSHEEQSLEGKQIVVGRWGGNDAETAAFNQMITDFTVKTGIKVEERIYSDYNTELQAELIGKTAPDVVYVDAYMAPFYIGQGILMPLDSEEFQLDQFYDSLKNAFLKGNQYFAISKDYSTLALYYNKKWVNEDDIPTSLEELWQGDFLATLKDTLPQDVVSMTYNQDLARNLFYAEADGASVIKDEFYSNLGDRQVVDNLKPLMDAAIEGKIKTPADLGVGWNGDAFGNEKTAIMIEGNWVLGFLQQNFPDMDYGVIEIPTFKEKQGTMVFTVGYGINSASKEVDAAKAFIKYATGIEGMSTWTTGAGVLPSRMDVTEATKVTDDIYKVPHIKGAEYATPWQKGTTMDTINNEYKNYIPSVISGERTLEDALKHAEDEANKTIEAN</sequence>
<dbReference type="GO" id="GO:1901982">
    <property type="term" value="F:maltose binding"/>
    <property type="evidence" value="ECO:0007669"/>
    <property type="project" value="TreeGrafter"/>
</dbReference>
<dbReference type="PROSITE" id="PS51257">
    <property type="entry name" value="PROKAR_LIPOPROTEIN"/>
    <property type="match status" value="1"/>
</dbReference>
<feature type="region of interest" description="Disordered" evidence="4">
    <location>
        <begin position="24"/>
        <end position="49"/>
    </location>
</feature>
<dbReference type="InterPro" id="IPR006059">
    <property type="entry name" value="SBP"/>
</dbReference>
<keyword evidence="6" id="KW-1185">Reference proteome</keyword>
<protein>
    <submittedName>
        <fullName evidence="5">Extracellular solute-binding protein</fullName>
    </submittedName>
</protein>
<dbReference type="GO" id="GO:0015768">
    <property type="term" value="P:maltose transport"/>
    <property type="evidence" value="ECO:0007669"/>
    <property type="project" value="TreeGrafter"/>
</dbReference>
<dbReference type="PANTHER" id="PTHR30061">
    <property type="entry name" value="MALTOSE-BINDING PERIPLASMIC PROTEIN"/>
    <property type="match status" value="1"/>
</dbReference>
<reference evidence="5" key="1">
    <citation type="submission" date="2020-07" db="EMBL/GenBank/DDBJ databases">
        <title>Vallitalea pronyensis genome.</title>
        <authorList>
            <person name="Postec A."/>
        </authorList>
    </citation>
    <scope>NUCLEOTIDE SEQUENCE</scope>
    <source>
        <strain evidence="5">FatNI3</strain>
    </source>
</reference>
<dbReference type="PANTHER" id="PTHR30061:SF50">
    <property type="entry name" value="MALTOSE_MALTODEXTRIN-BINDING PERIPLASMIC PROTEIN"/>
    <property type="match status" value="1"/>
</dbReference>
<evidence type="ECO:0000313" key="6">
    <source>
        <dbReference type="Proteomes" id="UP000683246"/>
    </source>
</evidence>
<dbReference type="GO" id="GO:0055052">
    <property type="term" value="C:ATP-binding cassette (ABC) transporter complex, substrate-binding subunit-containing"/>
    <property type="evidence" value="ECO:0007669"/>
    <property type="project" value="TreeGrafter"/>
</dbReference>
<accession>A0A8J8ML62</accession>
<keyword evidence="2" id="KW-0813">Transport</keyword>
<evidence type="ECO:0000313" key="5">
    <source>
        <dbReference type="EMBL" id="QUI23544.1"/>
    </source>
</evidence>
<dbReference type="EMBL" id="CP058649">
    <property type="protein sequence ID" value="QUI23544.1"/>
    <property type="molecule type" value="Genomic_DNA"/>
</dbReference>
<dbReference type="Gene3D" id="3.40.190.10">
    <property type="entry name" value="Periplasmic binding protein-like II"/>
    <property type="match status" value="1"/>
</dbReference>
<evidence type="ECO:0000256" key="2">
    <source>
        <dbReference type="ARBA" id="ARBA00022448"/>
    </source>
</evidence>
<dbReference type="GO" id="GO:0042956">
    <property type="term" value="P:maltodextrin transmembrane transport"/>
    <property type="evidence" value="ECO:0007669"/>
    <property type="project" value="TreeGrafter"/>
</dbReference>
<evidence type="ECO:0000256" key="1">
    <source>
        <dbReference type="ARBA" id="ARBA00008520"/>
    </source>
</evidence>